<proteinExistence type="predicted"/>
<feature type="compositionally biased region" description="Basic and acidic residues" evidence="1">
    <location>
        <begin position="14"/>
        <end position="27"/>
    </location>
</feature>
<dbReference type="RefSeq" id="WP_138165496.1">
    <property type="nucleotide sequence ID" value="NZ_VAUA01000017.1"/>
</dbReference>
<accession>A0ABY2UNA1</accession>
<dbReference type="InterPro" id="IPR009061">
    <property type="entry name" value="DNA-bd_dom_put_sf"/>
</dbReference>
<dbReference type="Proteomes" id="UP000305041">
    <property type="component" value="Unassembled WGS sequence"/>
</dbReference>
<name>A0ABY2UNA1_9RHOB</name>
<dbReference type="Pfam" id="PF13384">
    <property type="entry name" value="HTH_23"/>
    <property type="match status" value="1"/>
</dbReference>
<evidence type="ECO:0000256" key="1">
    <source>
        <dbReference type="SAM" id="MobiDB-lite"/>
    </source>
</evidence>
<evidence type="ECO:0000313" key="2">
    <source>
        <dbReference type="EMBL" id="TLP54982.1"/>
    </source>
</evidence>
<evidence type="ECO:0000313" key="3">
    <source>
        <dbReference type="Proteomes" id="UP000305041"/>
    </source>
</evidence>
<reference evidence="2 3" key="1">
    <citation type="submission" date="2019-05" db="EMBL/GenBank/DDBJ databases">
        <title>Draft genome sequence of Pelagicola sp. DSW4-44.</title>
        <authorList>
            <person name="Oh J."/>
        </authorList>
    </citation>
    <scope>NUCLEOTIDE SEQUENCE [LARGE SCALE GENOMIC DNA]</scope>
    <source>
        <strain evidence="2 3">DSW4-44</strain>
    </source>
</reference>
<dbReference type="EMBL" id="VAUA01000017">
    <property type="protein sequence ID" value="TLP54982.1"/>
    <property type="molecule type" value="Genomic_DNA"/>
</dbReference>
<gene>
    <name evidence="2" type="ORF">FEE96_23170</name>
</gene>
<protein>
    <submittedName>
        <fullName evidence="2">AlpA family phage regulatory protein</fullName>
    </submittedName>
</protein>
<feature type="region of interest" description="Disordered" evidence="1">
    <location>
        <begin position="1"/>
        <end position="31"/>
    </location>
</feature>
<keyword evidence="3" id="KW-1185">Reference proteome</keyword>
<sequence length="130" mass="14732">MPKSIPTGLEITDLFDHPHLQNEEKSRFRTNPQNVQIEGKSLAHPDTTGPYGSILATADERYLSDKQVAERFGVSRPTIWRWVKTEKAFPHPVSLSSGTSRWRLSDLLVYEAKFEKEGPRALLKAKGKSK</sequence>
<organism evidence="2 3">
    <name type="scientific">Parasedimentitalea maritima</name>
    <dbReference type="NCBI Taxonomy" id="2578117"/>
    <lineage>
        <taxon>Bacteria</taxon>
        <taxon>Pseudomonadati</taxon>
        <taxon>Pseudomonadota</taxon>
        <taxon>Alphaproteobacteria</taxon>
        <taxon>Rhodobacterales</taxon>
        <taxon>Paracoccaceae</taxon>
        <taxon>Parasedimentitalea</taxon>
    </lineage>
</organism>
<dbReference type="SUPFAM" id="SSF46955">
    <property type="entry name" value="Putative DNA-binding domain"/>
    <property type="match status" value="1"/>
</dbReference>
<comment type="caution">
    <text evidence="2">The sequence shown here is derived from an EMBL/GenBank/DDBJ whole genome shotgun (WGS) entry which is preliminary data.</text>
</comment>